<keyword evidence="3" id="KW-1003">Cell membrane</keyword>
<dbReference type="Pfam" id="PF04632">
    <property type="entry name" value="FUSC"/>
    <property type="match status" value="1"/>
</dbReference>
<feature type="transmembrane region" description="Helical" evidence="7">
    <location>
        <begin position="509"/>
        <end position="535"/>
    </location>
</feature>
<feature type="transmembrane region" description="Helical" evidence="7">
    <location>
        <begin position="444"/>
        <end position="462"/>
    </location>
</feature>
<evidence type="ECO:0000256" key="4">
    <source>
        <dbReference type="ARBA" id="ARBA00022692"/>
    </source>
</evidence>
<feature type="transmembrane region" description="Helical" evidence="7">
    <location>
        <begin position="474"/>
        <end position="502"/>
    </location>
</feature>
<dbReference type="Proteomes" id="UP000251647">
    <property type="component" value="Unassembled WGS sequence"/>
</dbReference>
<organism evidence="8 9">
    <name type="scientific">Photobacterium damselae</name>
    <dbReference type="NCBI Taxonomy" id="38293"/>
    <lineage>
        <taxon>Bacteria</taxon>
        <taxon>Pseudomonadati</taxon>
        <taxon>Pseudomonadota</taxon>
        <taxon>Gammaproteobacteria</taxon>
        <taxon>Vibrionales</taxon>
        <taxon>Vibrionaceae</taxon>
        <taxon>Photobacterium</taxon>
    </lineage>
</organism>
<comment type="subcellular location">
    <subcellularLocation>
        <location evidence="1">Cell membrane</location>
        <topology evidence="1">Multi-pass membrane protein</topology>
    </subcellularLocation>
</comment>
<dbReference type="PANTHER" id="PTHR30509">
    <property type="entry name" value="P-HYDROXYBENZOIC ACID EFFLUX PUMP SUBUNIT-RELATED"/>
    <property type="match status" value="1"/>
</dbReference>
<proteinExistence type="predicted"/>
<dbReference type="PANTHER" id="PTHR30509:SF9">
    <property type="entry name" value="MULTIDRUG RESISTANCE PROTEIN MDTO"/>
    <property type="match status" value="1"/>
</dbReference>
<feature type="transmembrane region" description="Helical" evidence="7">
    <location>
        <begin position="45"/>
        <end position="69"/>
    </location>
</feature>
<dbReference type="EMBL" id="UATL01000001">
    <property type="protein sequence ID" value="SPY28403.1"/>
    <property type="molecule type" value="Genomic_DNA"/>
</dbReference>
<name>A0A2X1WIH1_PHODM</name>
<feature type="transmembrane region" description="Helical" evidence="7">
    <location>
        <begin position="107"/>
        <end position="124"/>
    </location>
</feature>
<evidence type="ECO:0000256" key="1">
    <source>
        <dbReference type="ARBA" id="ARBA00004651"/>
    </source>
</evidence>
<dbReference type="InterPro" id="IPR006726">
    <property type="entry name" value="PHBA_efflux_AaeB/fusaric-R"/>
</dbReference>
<evidence type="ECO:0000313" key="9">
    <source>
        <dbReference type="Proteomes" id="UP000251647"/>
    </source>
</evidence>
<evidence type="ECO:0000256" key="7">
    <source>
        <dbReference type="SAM" id="Phobius"/>
    </source>
</evidence>
<feature type="transmembrane region" description="Helical" evidence="7">
    <location>
        <begin position="421"/>
        <end position="437"/>
    </location>
</feature>
<reference evidence="8 9" key="1">
    <citation type="submission" date="2018-06" db="EMBL/GenBank/DDBJ databases">
        <authorList>
            <consortium name="Pathogen Informatics"/>
            <person name="Doyle S."/>
        </authorList>
    </citation>
    <scope>NUCLEOTIDE SEQUENCE [LARGE SCALE GENOMIC DNA]</scope>
    <source>
        <strain evidence="8 9">NCTC11647</strain>
    </source>
</reference>
<dbReference type="AlphaFoldDB" id="A0A2X1WIH1"/>
<evidence type="ECO:0000256" key="5">
    <source>
        <dbReference type="ARBA" id="ARBA00022989"/>
    </source>
</evidence>
<evidence type="ECO:0000313" key="8">
    <source>
        <dbReference type="EMBL" id="SPY28403.1"/>
    </source>
</evidence>
<feature type="transmembrane region" description="Helical" evidence="7">
    <location>
        <begin position="81"/>
        <end position="101"/>
    </location>
</feature>
<dbReference type="GO" id="GO:0022857">
    <property type="term" value="F:transmembrane transporter activity"/>
    <property type="evidence" value="ECO:0007669"/>
    <property type="project" value="InterPro"/>
</dbReference>
<protein>
    <submittedName>
        <fullName evidence="8">Predicted membrane protein</fullName>
    </submittedName>
</protein>
<evidence type="ECO:0000256" key="6">
    <source>
        <dbReference type="ARBA" id="ARBA00023136"/>
    </source>
</evidence>
<keyword evidence="6 7" id="KW-0472">Membrane</keyword>
<feature type="transmembrane region" description="Helical" evidence="7">
    <location>
        <begin position="397"/>
        <end position="415"/>
    </location>
</feature>
<keyword evidence="5 7" id="KW-1133">Transmembrane helix</keyword>
<keyword evidence="4 7" id="KW-0812">Transmembrane</keyword>
<accession>A0A2X1WIH1</accession>
<keyword evidence="2" id="KW-0813">Transport</keyword>
<evidence type="ECO:0000256" key="3">
    <source>
        <dbReference type="ARBA" id="ARBA00022475"/>
    </source>
</evidence>
<feature type="transmembrane region" description="Helical" evidence="7">
    <location>
        <begin position="160"/>
        <end position="179"/>
    </location>
</feature>
<gene>
    <name evidence="8" type="ORF">NCTC11647_01493</name>
</gene>
<evidence type="ECO:0000256" key="2">
    <source>
        <dbReference type="ARBA" id="ARBA00022448"/>
    </source>
</evidence>
<dbReference type="GO" id="GO:0005886">
    <property type="term" value="C:plasma membrane"/>
    <property type="evidence" value="ECO:0007669"/>
    <property type="project" value="UniProtKB-SubCell"/>
</dbReference>
<sequence length="740" mass="84245">MSQSDGLTNTNSKVTTSFSLSKWLFPFCMSDKFKFACKVGLSLTLAYLIPMAMGWPQASTAATTVMLIASTGSKRESLAKGSLRVLGTVVGAVLGLSLVGVFAQEQWLYMLSVSVVVSVIFYFRNAYTKDPTLFMLTGVMTLMMSNGGDAEGAFLYGIDRAYMTVFGVVIYTLVGTFLFPTKTEQNLRQLAADLKEKQQAVFVGIIHRQSLTPTQLDEFDDPLPELIKALFTAQSQLDQRYSLISKECSDVSAYKTEWDLALHYYKQITQQLVAVGQSSFDQHVDGEDFIGNYQDVVEEINQLFSQLDDAWAEQQSHYIGSELKVDFEVDALKNAGHFEKGSAITLGFSLKSLHQKLSKLTEVVTCIDSVTERVSFDKPNINNTSRFIWWDAENFKTALKVFVTYWVAAFIWIYLNPPGGYSFVIFSTIYMSLLSFMPVHPVMLLVLFTFGFLFAVPAYIFVLPNLTLGLELGVFIFLYTFIAFYLFNGPVTIFFLMGLFILNIDNTMFYHFGIVMTVMVLFYQVVLMIIFSHYFPFSSKPEHLFLVMRERLYRHIQHYLMSFSALEPNKFQRRKREFHLKILKFTVPKLKLWASKINLKLFPALSSESLIGFAAASEQLVNHLTILNVYEKSLHNNPLVNKARSQYPDDSLAEMATTLAGGKGKELLTAGFEQYQVDYAKGEKSLEHFFQQVDLTSISHQQIAEFYIFVCVKRNIFEAMNQCKDAYVAIDWDHLRQKRF</sequence>